<dbReference type="CDD" id="cd07061">
    <property type="entry name" value="HP_HAP_like"/>
    <property type="match status" value="1"/>
</dbReference>
<reference evidence="4" key="1">
    <citation type="journal article" date="2020" name="G3 (Bethesda)">
        <title>High-Quality Assemblies for Three Invasive Social Wasps from the &lt;i&gt;Vespula&lt;/i&gt; Genus.</title>
        <authorList>
            <person name="Harrop T.W.R."/>
            <person name="Guhlin J."/>
            <person name="McLaughlin G.M."/>
            <person name="Permina E."/>
            <person name="Stockwell P."/>
            <person name="Gilligan J."/>
            <person name="Le Lec M.F."/>
            <person name="Gruber M.A.M."/>
            <person name="Quinn O."/>
            <person name="Lovegrove M."/>
            <person name="Duncan E.J."/>
            <person name="Remnant E.J."/>
            <person name="Van Eeckhoven J."/>
            <person name="Graham B."/>
            <person name="Knapp R.A."/>
            <person name="Langford K.W."/>
            <person name="Kronenberg Z."/>
            <person name="Press M.O."/>
            <person name="Eacker S.M."/>
            <person name="Wilson-Rankin E.E."/>
            <person name="Purcell J."/>
            <person name="Lester P.J."/>
            <person name="Dearden P.K."/>
        </authorList>
    </citation>
    <scope>NUCLEOTIDE SEQUENCE</scope>
    <source>
        <strain evidence="4">Linc-1</strain>
    </source>
</reference>
<gene>
    <name evidence="4" type="ORF">HZH68_014013</name>
</gene>
<comment type="similarity">
    <text evidence="2">Belongs to the histidine acid phosphatase family.</text>
</comment>
<feature type="transmembrane region" description="Helical" evidence="3">
    <location>
        <begin position="56"/>
        <end position="77"/>
    </location>
</feature>
<dbReference type="Pfam" id="PF00328">
    <property type="entry name" value="His_Phos_2"/>
    <property type="match status" value="1"/>
</dbReference>
<dbReference type="PANTHER" id="PTHR11567">
    <property type="entry name" value="ACID PHOSPHATASE-RELATED"/>
    <property type="match status" value="1"/>
</dbReference>
<dbReference type="AlphaFoldDB" id="A0A834JCB3"/>
<dbReference type="PROSITE" id="PS00616">
    <property type="entry name" value="HIS_ACID_PHOSPHAT_1"/>
    <property type="match status" value="1"/>
</dbReference>
<dbReference type="PANTHER" id="PTHR11567:SF19">
    <property type="entry name" value="GH19849P"/>
    <property type="match status" value="1"/>
</dbReference>
<evidence type="ECO:0008006" key="6">
    <source>
        <dbReference type="Google" id="ProtNLM"/>
    </source>
</evidence>
<dbReference type="InterPro" id="IPR033379">
    <property type="entry name" value="Acid_Pase_AS"/>
</dbReference>
<dbReference type="GO" id="GO:0003993">
    <property type="term" value="F:acid phosphatase activity"/>
    <property type="evidence" value="ECO:0007669"/>
    <property type="project" value="UniProtKB-EC"/>
</dbReference>
<comment type="caution">
    <text evidence="4">The sequence shown here is derived from an EMBL/GenBank/DDBJ whole genome shotgun (WGS) entry which is preliminary data.</text>
</comment>
<dbReference type="SUPFAM" id="SSF53254">
    <property type="entry name" value="Phosphoglycerate mutase-like"/>
    <property type="match status" value="1"/>
</dbReference>
<keyword evidence="3" id="KW-0472">Membrane</keyword>
<keyword evidence="3" id="KW-0812">Transmembrane</keyword>
<dbReference type="InterPro" id="IPR000560">
    <property type="entry name" value="His_Pase_clade-2"/>
</dbReference>
<protein>
    <recommendedName>
        <fullName evidence="6">Lysosomal acid phosphatase</fullName>
    </recommendedName>
</protein>
<dbReference type="InterPro" id="IPR029033">
    <property type="entry name" value="His_PPase_superfam"/>
</dbReference>
<evidence type="ECO:0000313" key="5">
    <source>
        <dbReference type="Proteomes" id="UP000617340"/>
    </source>
</evidence>
<evidence type="ECO:0000256" key="1">
    <source>
        <dbReference type="ARBA" id="ARBA00000032"/>
    </source>
</evidence>
<proteinExistence type="inferred from homology"/>
<dbReference type="EMBL" id="JACSDZ010000016">
    <property type="protein sequence ID" value="KAF7385583.1"/>
    <property type="molecule type" value="Genomic_DNA"/>
</dbReference>
<dbReference type="InterPro" id="IPR050645">
    <property type="entry name" value="Histidine_acid_phosphatase"/>
</dbReference>
<dbReference type="Gene3D" id="3.40.50.1240">
    <property type="entry name" value="Phosphoglycerate mutase-like"/>
    <property type="match status" value="1"/>
</dbReference>
<sequence>MAFIHNTEQVISNSSDWFTDDISSTSPNPNSKVEITNMDQKKVSYRRSCHVQQRGICATLVFLVLIIGTILFAYTAFASSLKDNTIKQVTFLFRHGDRTPLRTYPTDPYKNYSWPGGWGALTTKGMRQLYFIGKKIRKRYSSILDLKFSSTTSFIRSSDSDRCIMSAQALLAGLYPPTTDQIFVSNLKWRPIPVHTVPRNMDKVIVVKAPCPKLKQALEEAYVNESIKSDGKLENYYKELTMHTQQPVKTITDVEFLYNILYIQTKHGLVLPKWTKKYYNDEMKTIAARALTLLTSNTLLRRLHGGPLLKEIVNQMEESQIKKDSKKAYFYSVHDVTLVNLLRTMGFTNELFLPEYGAMIIFELHSYSDKEQEVKVSYLNSTKSIEPHSLNIPNCEKPCLLSNLLNVWKDVIPVDWDNECIL</sequence>
<accession>A0A834JCB3</accession>
<evidence type="ECO:0000256" key="2">
    <source>
        <dbReference type="ARBA" id="ARBA00005375"/>
    </source>
</evidence>
<keyword evidence="5" id="KW-1185">Reference proteome</keyword>
<evidence type="ECO:0000256" key="3">
    <source>
        <dbReference type="SAM" id="Phobius"/>
    </source>
</evidence>
<name>A0A834JCB3_VESGE</name>
<keyword evidence="3" id="KW-1133">Transmembrane helix</keyword>
<dbReference type="Proteomes" id="UP000617340">
    <property type="component" value="Unassembled WGS sequence"/>
</dbReference>
<organism evidence="4 5">
    <name type="scientific">Vespula germanica</name>
    <name type="common">German yellow jacket</name>
    <name type="synonym">Paravespula germanica</name>
    <dbReference type="NCBI Taxonomy" id="30212"/>
    <lineage>
        <taxon>Eukaryota</taxon>
        <taxon>Metazoa</taxon>
        <taxon>Ecdysozoa</taxon>
        <taxon>Arthropoda</taxon>
        <taxon>Hexapoda</taxon>
        <taxon>Insecta</taxon>
        <taxon>Pterygota</taxon>
        <taxon>Neoptera</taxon>
        <taxon>Endopterygota</taxon>
        <taxon>Hymenoptera</taxon>
        <taxon>Apocrita</taxon>
        <taxon>Aculeata</taxon>
        <taxon>Vespoidea</taxon>
        <taxon>Vespidae</taxon>
        <taxon>Vespinae</taxon>
        <taxon>Vespula</taxon>
    </lineage>
</organism>
<comment type="catalytic activity">
    <reaction evidence="1">
        <text>a phosphate monoester + H2O = an alcohol + phosphate</text>
        <dbReference type="Rhea" id="RHEA:15017"/>
        <dbReference type="ChEBI" id="CHEBI:15377"/>
        <dbReference type="ChEBI" id="CHEBI:30879"/>
        <dbReference type="ChEBI" id="CHEBI:43474"/>
        <dbReference type="ChEBI" id="CHEBI:67140"/>
        <dbReference type="EC" id="3.1.3.2"/>
    </reaction>
</comment>
<evidence type="ECO:0000313" key="4">
    <source>
        <dbReference type="EMBL" id="KAF7385583.1"/>
    </source>
</evidence>